<keyword evidence="1" id="KW-0732">Signal</keyword>
<dbReference type="RefSeq" id="WP_273598932.1">
    <property type="nucleotide sequence ID" value="NZ_JAQQXT010000001.1"/>
</dbReference>
<name>A0ABT5K990_9BURK</name>
<accession>A0ABT5K990</accession>
<sequence>MKQTLRSFGLPVRAALLAGLGFALAAPASAQVAWSSLSLVFTEPTGVVGPNDSIDVKLRFSNNDASESFTLDSNLPLAGLNAAEIPTMGTWNDGQGGNFQSAFTSYTGFDLNIGFGCSGSFSLNCTDGPPYNFSFAANPFSDPYVLAPGAHHDFLFGTFSPSAGAVPAGDYYFYRSVVWLNIYGLDADGHSLYSVAFPASTCPGNSLAECQGLSYFTRTVVGVPEPESYALMFAGLGLLALRLRRRA</sequence>
<evidence type="ECO:0000259" key="2">
    <source>
        <dbReference type="Pfam" id="PF07589"/>
    </source>
</evidence>
<dbReference type="Pfam" id="PF07589">
    <property type="entry name" value="PEP-CTERM"/>
    <property type="match status" value="1"/>
</dbReference>
<organism evidence="3 4">
    <name type="scientific">Roseateles albus</name>
    <dbReference type="NCBI Taxonomy" id="2987525"/>
    <lineage>
        <taxon>Bacteria</taxon>
        <taxon>Pseudomonadati</taxon>
        <taxon>Pseudomonadota</taxon>
        <taxon>Betaproteobacteria</taxon>
        <taxon>Burkholderiales</taxon>
        <taxon>Sphaerotilaceae</taxon>
        <taxon>Roseateles</taxon>
    </lineage>
</organism>
<evidence type="ECO:0000256" key="1">
    <source>
        <dbReference type="SAM" id="SignalP"/>
    </source>
</evidence>
<dbReference type="EMBL" id="JAQQXT010000001">
    <property type="protein sequence ID" value="MDC8770503.1"/>
    <property type="molecule type" value="Genomic_DNA"/>
</dbReference>
<feature type="chain" id="PRO_5045722126" evidence="1">
    <location>
        <begin position="26"/>
        <end position="247"/>
    </location>
</feature>
<comment type="caution">
    <text evidence="3">The sequence shown here is derived from an EMBL/GenBank/DDBJ whole genome shotgun (WGS) entry which is preliminary data.</text>
</comment>
<keyword evidence="4" id="KW-1185">Reference proteome</keyword>
<protein>
    <submittedName>
        <fullName evidence="3">PEP-CTERM sorting domain-containing protein</fullName>
    </submittedName>
</protein>
<reference evidence="3 4" key="1">
    <citation type="submission" date="2022-10" db="EMBL/GenBank/DDBJ databases">
        <title>Paucibacter sp. hw1 Genome sequencing.</title>
        <authorList>
            <person name="Park S."/>
        </authorList>
    </citation>
    <scope>NUCLEOTIDE SEQUENCE [LARGE SCALE GENOMIC DNA]</scope>
    <source>
        <strain evidence="4">hw1</strain>
    </source>
</reference>
<evidence type="ECO:0000313" key="4">
    <source>
        <dbReference type="Proteomes" id="UP001221189"/>
    </source>
</evidence>
<proteinExistence type="predicted"/>
<feature type="domain" description="Ice-binding protein C-terminal" evidence="2">
    <location>
        <begin position="223"/>
        <end position="246"/>
    </location>
</feature>
<gene>
    <name evidence="3" type="ORF">PRZ03_02880</name>
</gene>
<feature type="signal peptide" evidence="1">
    <location>
        <begin position="1"/>
        <end position="25"/>
    </location>
</feature>
<evidence type="ECO:0000313" key="3">
    <source>
        <dbReference type="EMBL" id="MDC8770503.1"/>
    </source>
</evidence>
<dbReference type="Proteomes" id="UP001221189">
    <property type="component" value="Unassembled WGS sequence"/>
</dbReference>
<dbReference type="NCBIfam" id="TIGR02595">
    <property type="entry name" value="PEP_CTERM"/>
    <property type="match status" value="1"/>
</dbReference>
<dbReference type="InterPro" id="IPR013424">
    <property type="entry name" value="Ice-binding_C"/>
</dbReference>